<dbReference type="AlphaFoldDB" id="A0A9P6ZNA8"/>
<protein>
    <submittedName>
        <fullName evidence="1">Uncharacterized protein</fullName>
    </submittedName>
</protein>
<accession>A0A9P6ZNA8</accession>
<evidence type="ECO:0000313" key="1">
    <source>
        <dbReference type="EMBL" id="KAG1771136.1"/>
    </source>
</evidence>
<comment type="caution">
    <text evidence="1">The sequence shown here is derived from an EMBL/GenBank/DDBJ whole genome shotgun (WGS) entry which is preliminary data.</text>
</comment>
<dbReference type="Proteomes" id="UP000714275">
    <property type="component" value="Unassembled WGS sequence"/>
</dbReference>
<reference evidence="1" key="1">
    <citation type="journal article" date="2020" name="New Phytol.">
        <title>Comparative genomics reveals dynamic genome evolution in host specialist ectomycorrhizal fungi.</title>
        <authorList>
            <person name="Lofgren L.A."/>
            <person name="Nguyen N.H."/>
            <person name="Vilgalys R."/>
            <person name="Ruytinx J."/>
            <person name="Liao H.L."/>
            <person name="Branco S."/>
            <person name="Kuo A."/>
            <person name="LaButti K."/>
            <person name="Lipzen A."/>
            <person name="Andreopoulos W."/>
            <person name="Pangilinan J."/>
            <person name="Riley R."/>
            <person name="Hundley H."/>
            <person name="Na H."/>
            <person name="Barry K."/>
            <person name="Grigoriev I.V."/>
            <person name="Stajich J.E."/>
            <person name="Kennedy P.G."/>
        </authorList>
    </citation>
    <scope>NUCLEOTIDE SEQUENCE</scope>
    <source>
        <strain evidence="1">DOB743</strain>
    </source>
</reference>
<proteinExistence type="predicted"/>
<evidence type="ECO:0000313" key="2">
    <source>
        <dbReference type="Proteomes" id="UP000714275"/>
    </source>
</evidence>
<dbReference type="OrthoDB" id="2692467at2759"/>
<gene>
    <name evidence="1" type="ORF">EV702DRAFT_1049040</name>
</gene>
<name>A0A9P6ZNA8_9AGAM</name>
<organism evidence="1 2">
    <name type="scientific">Suillus placidus</name>
    <dbReference type="NCBI Taxonomy" id="48579"/>
    <lineage>
        <taxon>Eukaryota</taxon>
        <taxon>Fungi</taxon>
        <taxon>Dikarya</taxon>
        <taxon>Basidiomycota</taxon>
        <taxon>Agaricomycotina</taxon>
        <taxon>Agaricomycetes</taxon>
        <taxon>Agaricomycetidae</taxon>
        <taxon>Boletales</taxon>
        <taxon>Suillineae</taxon>
        <taxon>Suillaceae</taxon>
        <taxon>Suillus</taxon>
    </lineage>
</organism>
<sequence>MPESMSPPKSALPSLAHLLMAGVKPTPLKINTLYAIEDLIFELSQVQPLLDLLPTPPGPLTSREIVQLAEPVILFLEYNSDNDMNVEVKVKEVEVEVSFETAMA</sequence>
<keyword evidence="2" id="KW-1185">Reference proteome</keyword>
<dbReference type="EMBL" id="JABBWD010000060">
    <property type="protein sequence ID" value="KAG1771136.1"/>
    <property type="molecule type" value="Genomic_DNA"/>
</dbReference>